<evidence type="ECO:0000313" key="1">
    <source>
        <dbReference type="EMBL" id="MCS3919131.1"/>
    </source>
</evidence>
<dbReference type="EMBL" id="JANUCP010000002">
    <property type="protein sequence ID" value="MCS3919131.1"/>
    <property type="molecule type" value="Genomic_DNA"/>
</dbReference>
<organism evidence="1 2">
    <name type="scientific">Candidatus Fervidibacter sacchari</name>
    <dbReference type="NCBI Taxonomy" id="1448929"/>
    <lineage>
        <taxon>Bacteria</taxon>
        <taxon>Candidatus Fervidibacterota</taxon>
        <taxon>Candidatus Fervidibacter</taxon>
    </lineage>
</organism>
<sequence>MPSPFPGMDPFLEGSPIWTDFHGDFIYALREALVPKLRPRYIVLAQVHVTVFQEPEEKIGVIVPDVVVIEGESPLPPETEPSSVATTVAAPAIVRLAFTQKFQQTYLEIRERETGKLVTVIELLSPSNKRFGSPAWGEYLKKRDAIFASDVHLVELDLLRGGTRMPMGDPLPKGDYYAIISRSYRRPYCEVYAWTIRDPLPTIPIPLLKGDADVLLDLQQVFNTVYDRAGYDYSLDYNREVEPPLSEEDAKWVKERLSAFSAAKRT</sequence>
<dbReference type="Proteomes" id="UP001204798">
    <property type="component" value="Unassembled WGS sequence"/>
</dbReference>
<accession>A0ABT2EMI6</accession>
<gene>
    <name evidence="1" type="ORF">M2350_001531</name>
</gene>
<reference evidence="1 2" key="1">
    <citation type="submission" date="2022-08" db="EMBL/GenBank/DDBJ databases">
        <title>Bacterial and archaeal communities from various locations to study Microbial Dark Matter (Phase II).</title>
        <authorList>
            <person name="Stepanauskas R."/>
        </authorList>
    </citation>
    <scope>NUCLEOTIDE SEQUENCE [LARGE SCALE GENOMIC DNA]</scope>
    <source>
        <strain evidence="1 2">PD1</strain>
    </source>
</reference>
<dbReference type="Pfam" id="PF13267">
    <property type="entry name" value="DUF4058"/>
    <property type="match status" value="1"/>
</dbReference>
<evidence type="ECO:0008006" key="3">
    <source>
        <dbReference type="Google" id="ProtNLM"/>
    </source>
</evidence>
<dbReference type="RefSeq" id="WP_259095296.1">
    <property type="nucleotide sequence ID" value="NZ_CP130454.1"/>
</dbReference>
<dbReference type="InterPro" id="IPR025132">
    <property type="entry name" value="DUF4058"/>
</dbReference>
<proteinExistence type="predicted"/>
<name>A0ABT2EMI6_9BACT</name>
<comment type="caution">
    <text evidence="1">The sequence shown here is derived from an EMBL/GenBank/DDBJ whole genome shotgun (WGS) entry which is preliminary data.</text>
</comment>
<keyword evidence="2" id="KW-1185">Reference proteome</keyword>
<evidence type="ECO:0000313" key="2">
    <source>
        <dbReference type="Proteomes" id="UP001204798"/>
    </source>
</evidence>
<protein>
    <recommendedName>
        <fullName evidence="3">DUF4058 family protein</fullName>
    </recommendedName>
</protein>